<dbReference type="STRING" id="4155.A0A022RM35"/>
<comment type="similarity">
    <text evidence="2">Belongs to the OXA1/ALB3/YidC (TC 2.A.9.2) family.</text>
</comment>
<proteinExistence type="inferred from homology"/>
<keyword evidence="4" id="KW-1133">Transmembrane helix</keyword>
<protein>
    <submittedName>
        <fullName evidence="6">Uncharacterized protein</fullName>
    </submittedName>
</protein>
<evidence type="ECO:0000256" key="5">
    <source>
        <dbReference type="ARBA" id="ARBA00023136"/>
    </source>
</evidence>
<reference evidence="6 7" key="1">
    <citation type="journal article" date="2013" name="Proc. Natl. Acad. Sci. U.S.A.">
        <title>Fine-scale variation in meiotic recombination in Mimulus inferred from population shotgun sequencing.</title>
        <authorList>
            <person name="Hellsten U."/>
            <person name="Wright K.M."/>
            <person name="Jenkins J."/>
            <person name="Shu S."/>
            <person name="Yuan Y."/>
            <person name="Wessler S.R."/>
            <person name="Schmutz J."/>
            <person name="Willis J.H."/>
            <person name="Rokhsar D.S."/>
        </authorList>
    </citation>
    <scope>NUCLEOTIDE SEQUENCE [LARGE SCALE GENOMIC DNA]</scope>
    <source>
        <strain evidence="7">cv. DUN x IM62</strain>
    </source>
</reference>
<dbReference type="PANTHER" id="PTHR12428">
    <property type="entry name" value="OXA1"/>
    <property type="match status" value="1"/>
</dbReference>
<evidence type="ECO:0000313" key="6">
    <source>
        <dbReference type="EMBL" id="EYU40020.1"/>
    </source>
</evidence>
<keyword evidence="3" id="KW-0812">Transmembrane</keyword>
<name>A0A022RM35_ERYGU</name>
<dbReference type="Proteomes" id="UP000030748">
    <property type="component" value="Unassembled WGS sequence"/>
</dbReference>
<evidence type="ECO:0000256" key="2">
    <source>
        <dbReference type="ARBA" id="ARBA00010583"/>
    </source>
</evidence>
<dbReference type="EMBL" id="KI630433">
    <property type="protein sequence ID" value="EYU40020.1"/>
    <property type="molecule type" value="Genomic_DNA"/>
</dbReference>
<evidence type="ECO:0000256" key="3">
    <source>
        <dbReference type="ARBA" id="ARBA00022692"/>
    </source>
</evidence>
<dbReference type="GO" id="GO:0005743">
    <property type="term" value="C:mitochondrial inner membrane"/>
    <property type="evidence" value="ECO:0000318"/>
    <property type="project" value="GO_Central"/>
</dbReference>
<dbReference type="AlphaFoldDB" id="A0A022RM35"/>
<dbReference type="InterPro" id="IPR001708">
    <property type="entry name" value="YidC/ALB3/OXA1/COX18"/>
</dbReference>
<evidence type="ECO:0000256" key="4">
    <source>
        <dbReference type="ARBA" id="ARBA00022989"/>
    </source>
</evidence>
<feature type="non-terminal residue" evidence="6">
    <location>
        <position position="1"/>
    </location>
</feature>
<organism evidence="6 7">
    <name type="scientific">Erythranthe guttata</name>
    <name type="common">Yellow monkey flower</name>
    <name type="synonym">Mimulus guttatus</name>
    <dbReference type="NCBI Taxonomy" id="4155"/>
    <lineage>
        <taxon>Eukaryota</taxon>
        <taxon>Viridiplantae</taxon>
        <taxon>Streptophyta</taxon>
        <taxon>Embryophyta</taxon>
        <taxon>Tracheophyta</taxon>
        <taxon>Spermatophyta</taxon>
        <taxon>Magnoliopsida</taxon>
        <taxon>eudicotyledons</taxon>
        <taxon>Gunneridae</taxon>
        <taxon>Pentapetalae</taxon>
        <taxon>asterids</taxon>
        <taxon>lamiids</taxon>
        <taxon>Lamiales</taxon>
        <taxon>Phrymaceae</taxon>
        <taxon>Erythranthe</taxon>
    </lineage>
</organism>
<sequence>WASIVASAILIRSIQLPLSIYLFKSHLKFEDTSPAEKQARTKELKKMEVTVIYPYFEQCDRFCFVILNMAENVLSFKEGGALWITDLSTPDTMFIPILTALTIWIKIQFIDLTSDLVICSATECLSDDTYASTLTVSELSIGIFRDSITKFRSRLLL</sequence>
<evidence type="ECO:0000313" key="7">
    <source>
        <dbReference type="Proteomes" id="UP000030748"/>
    </source>
</evidence>
<keyword evidence="7" id="KW-1185">Reference proteome</keyword>
<keyword evidence="5" id="KW-0472">Membrane</keyword>
<accession>A0A022RM35</accession>
<dbReference type="PANTHER" id="PTHR12428:SF34">
    <property type="entry name" value="MITOCHONDRIAL INNER MEMBRANE PROTEIN OXA1-LIKE"/>
    <property type="match status" value="1"/>
</dbReference>
<dbReference type="GO" id="GO:0032979">
    <property type="term" value="P:protein insertion into mitochondrial inner membrane from matrix"/>
    <property type="evidence" value="ECO:0000318"/>
    <property type="project" value="GO_Central"/>
</dbReference>
<gene>
    <name evidence="6" type="ORF">MIMGU_mgv11b016027mg</name>
</gene>
<evidence type="ECO:0000256" key="1">
    <source>
        <dbReference type="ARBA" id="ARBA00004141"/>
    </source>
</evidence>
<dbReference type="GO" id="GO:0032977">
    <property type="term" value="F:membrane insertase activity"/>
    <property type="evidence" value="ECO:0000318"/>
    <property type="project" value="GO_Central"/>
</dbReference>
<comment type="subcellular location">
    <subcellularLocation>
        <location evidence="1">Membrane</location>
        <topology evidence="1">Multi-pass membrane protein</topology>
    </subcellularLocation>
</comment>